<comment type="caution">
    <text evidence="1">The sequence shown here is derived from an EMBL/GenBank/DDBJ whole genome shotgun (WGS) entry which is preliminary data.</text>
</comment>
<dbReference type="AlphaFoldDB" id="A0A5C5WLE3"/>
<evidence type="ECO:0000313" key="1">
    <source>
        <dbReference type="EMBL" id="TWT50803.1"/>
    </source>
</evidence>
<dbReference type="RefSeq" id="WP_242632116.1">
    <property type="nucleotide sequence ID" value="NZ_SJPI01000002.1"/>
</dbReference>
<organism evidence="1 2">
    <name type="scientific">Rubripirellula amarantea</name>
    <dbReference type="NCBI Taxonomy" id="2527999"/>
    <lineage>
        <taxon>Bacteria</taxon>
        <taxon>Pseudomonadati</taxon>
        <taxon>Planctomycetota</taxon>
        <taxon>Planctomycetia</taxon>
        <taxon>Pirellulales</taxon>
        <taxon>Pirellulaceae</taxon>
        <taxon>Rubripirellula</taxon>
    </lineage>
</organism>
<accession>A0A5C5WLE3</accession>
<reference evidence="1 2" key="1">
    <citation type="submission" date="2019-02" db="EMBL/GenBank/DDBJ databases">
        <title>Deep-cultivation of Planctomycetes and their phenomic and genomic characterization uncovers novel biology.</title>
        <authorList>
            <person name="Wiegand S."/>
            <person name="Jogler M."/>
            <person name="Boedeker C."/>
            <person name="Pinto D."/>
            <person name="Vollmers J."/>
            <person name="Rivas-Marin E."/>
            <person name="Kohn T."/>
            <person name="Peeters S.H."/>
            <person name="Heuer A."/>
            <person name="Rast P."/>
            <person name="Oberbeckmann S."/>
            <person name="Bunk B."/>
            <person name="Jeske O."/>
            <person name="Meyerdierks A."/>
            <person name="Storesund J.E."/>
            <person name="Kallscheuer N."/>
            <person name="Luecker S."/>
            <person name="Lage O.M."/>
            <person name="Pohl T."/>
            <person name="Merkel B.J."/>
            <person name="Hornburger P."/>
            <person name="Mueller R.-W."/>
            <person name="Bruemmer F."/>
            <person name="Labrenz M."/>
            <person name="Spormann A.M."/>
            <person name="Op Den Camp H."/>
            <person name="Overmann J."/>
            <person name="Amann R."/>
            <person name="Jetten M.S.M."/>
            <person name="Mascher T."/>
            <person name="Medema M.H."/>
            <person name="Devos D.P."/>
            <person name="Kaster A.-K."/>
            <person name="Ovreas L."/>
            <person name="Rohde M."/>
            <person name="Galperin M.Y."/>
            <person name="Jogler C."/>
        </authorList>
    </citation>
    <scope>NUCLEOTIDE SEQUENCE [LARGE SCALE GENOMIC DNA]</scope>
    <source>
        <strain evidence="1 2">Pla22</strain>
    </source>
</reference>
<sequence length="452" mass="51389">MTPSPSSNKFYWQAASVIPESKAKPVKRFVASVVAALTIVVGMSSLANAQLSLNIEIDEPPINYVLTKDSNRVSQLMDRLAAKEIELEYTNDHGYLRDLLKALEIPESSQTLVFSKTSMQVQHISRRNPRAVYFNDDTYVAWIRGSSLIEMSTTDPKLGAAFYTVDMAPWRPKVKRSNYDCLGCHSTSMTQGVPGHTVRSVHPDFDGGVQAQTESFVTSHSSPFGERWGGWYVTGLHGEMQHMGNAYMRGSRLDTRNNGNRKNLREEFDTFGYLSPYSDIVALMVLEHQTQMHNVMTKADFAVRKLIYDRDETGSHDVAEWEAQIQLVAREVVDHLLFRNEAKLTSEVTGSITFARNFTDRGPVDSQGRSLREFDMRTRMFKYPCSYLIYSDAFSGLQPILKTEIYRQLLAILASEEPIERYVHLDAGTRTDILDILRATKTDLPEEWRERQ</sequence>
<evidence type="ECO:0000313" key="2">
    <source>
        <dbReference type="Proteomes" id="UP000316598"/>
    </source>
</evidence>
<keyword evidence="2" id="KW-1185">Reference proteome</keyword>
<name>A0A5C5WLE3_9BACT</name>
<evidence type="ECO:0008006" key="3">
    <source>
        <dbReference type="Google" id="ProtNLM"/>
    </source>
</evidence>
<dbReference type="EMBL" id="SJPI01000002">
    <property type="protein sequence ID" value="TWT50803.1"/>
    <property type="molecule type" value="Genomic_DNA"/>
</dbReference>
<proteinExistence type="predicted"/>
<dbReference type="Proteomes" id="UP000316598">
    <property type="component" value="Unassembled WGS sequence"/>
</dbReference>
<protein>
    <recommendedName>
        <fullName evidence="3">Cytochrome c domain-containing protein</fullName>
    </recommendedName>
</protein>
<gene>
    <name evidence="1" type="ORF">Pla22_35460</name>
</gene>